<accession>U6B808</accession>
<protein>
    <submittedName>
        <fullName evidence="2">Uncharacterized protein</fullName>
    </submittedName>
</protein>
<dbReference type="RefSeq" id="WP_023466258.1">
    <property type="nucleotide sequence ID" value="NC_022793.1"/>
</dbReference>
<evidence type="ECO:0000313" key="3">
    <source>
        <dbReference type="Proteomes" id="UP000017862"/>
    </source>
</evidence>
<dbReference type="HOGENOM" id="CLU_153821_0_0_5"/>
<reference evidence="2 3" key="1">
    <citation type="journal article" date="2014" name="Mol. Plant Microbe Interact.">
        <title>The complete genome sequence of Candidatus Liberibacter americanus, associated with citrus Huanglongbing.</title>
        <authorList>
            <person name="Wulff N.A."/>
            <person name="Zhang S."/>
            <person name="Setubal J.C."/>
            <person name="Almeida N.F."/>
            <person name="Martins E.C."/>
            <person name="Harakava R."/>
            <person name="Kumar D."/>
            <person name="Rangel L.T."/>
            <person name="Foissac X."/>
            <person name="Bove J."/>
            <person name="Gabriel D.W."/>
        </authorList>
    </citation>
    <scope>NUCLEOTIDE SEQUENCE [LARGE SCALE GENOMIC DNA]</scope>
    <source>
        <strain evidence="2 3">Sao Paulo</strain>
    </source>
</reference>
<evidence type="ECO:0000313" key="2">
    <source>
        <dbReference type="EMBL" id="AHA27862.1"/>
    </source>
</evidence>
<dbReference type="AlphaFoldDB" id="U6B808"/>
<name>U6B808_9HYPH</name>
<proteinExistence type="predicted"/>
<gene>
    <name evidence="2" type="ORF">lam_503</name>
</gene>
<evidence type="ECO:0000256" key="1">
    <source>
        <dbReference type="SAM" id="Phobius"/>
    </source>
</evidence>
<keyword evidence="1" id="KW-1133">Transmembrane helix</keyword>
<keyword evidence="3" id="KW-1185">Reference proteome</keyword>
<dbReference type="EMBL" id="CP006604">
    <property type="protein sequence ID" value="AHA27862.1"/>
    <property type="molecule type" value="Genomic_DNA"/>
</dbReference>
<dbReference type="KEGG" id="lar:lam_503"/>
<sequence>MIDTILSLIEIFQPIVTLSVSVFAPILFKSIAKPLICLLNLTEDSKQLEIESRLRDSLHQSASNALRFAMSKLKSSDISPAVIELARSYVYENNPETIKQLKIDANTIKNIIYSKTDIVKQ</sequence>
<dbReference type="PATRIC" id="fig|1261131.3.peg.482"/>
<keyword evidence="1" id="KW-0472">Membrane</keyword>
<keyword evidence="1" id="KW-0812">Transmembrane</keyword>
<feature type="transmembrane region" description="Helical" evidence="1">
    <location>
        <begin position="6"/>
        <end position="28"/>
    </location>
</feature>
<organism evidence="2 3">
    <name type="scientific">Candidatus Liberibacter americanus str. Sao Paulo</name>
    <dbReference type="NCBI Taxonomy" id="1261131"/>
    <lineage>
        <taxon>Bacteria</taxon>
        <taxon>Pseudomonadati</taxon>
        <taxon>Pseudomonadota</taxon>
        <taxon>Alphaproteobacteria</taxon>
        <taxon>Hyphomicrobiales</taxon>
        <taxon>Rhizobiaceae</taxon>
        <taxon>Liberibacter</taxon>
    </lineage>
</organism>
<dbReference type="Proteomes" id="UP000017862">
    <property type="component" value="Chromosome"/>
</dbReference>